<accession>A0ABU0YHM2</accession>
<dbReference type="InterPro" id="IPR001650">
    <property type="entry name" value="Helicase_C-like"/>
</dbReference>
<dbReference type="SMART" id="SM00490">
    <property type="entry name" value="HELICc"/>
    <property type="match status" value="1"/>
</dbReference>
<dbReference type="SMART" id="SM00487">
    <property type="entry name" value="DEXDc"/>
    <property type="match status" value="1"/>
</dbReference>
<dbReference type="SUPFAM" id="SSF52540">
    <property type="entry name" value="P-loop containing nucleoside triphosphate hydrolases"/>
    <property type="match status" value="2"/>
</dbReference>
<dbReference type="PROSITE" id="PS00039">
    <property type="entry name" value="DEAD_ATP_HELICASE"/>
    <property type="match status" value="1"/>
</dbReference>
<dbReference type="CDD" id="cd18787">
    <property type="entry name" value="SF2_C_DEAD"/>
    <property type="match status" value="1"/>
</dbReference>
<reference evidence="13" key="1">
    <citation type="submission" date="2023-08" db="EMBL/GenBank/DDBJ databases">
        <title>Rhodospirillaceae gen. nov., a novel taxon isolated from the Yangtze River Yuezi River estuary sludge.</title>
        <authorList>
            <person name="Ruan L."/>
        </authorList>
    </citation>
    <scope>NUCLEOTIDE SEQUENCE [LARGE SCALE GENOMIC DNA]</scope>
    <source>
        <strain evidence="13">R-7</strain>
    </source>
</reference>
<dbReference type="Pfam" id="PF00270">
    <property type="entry name" value="DEAD"/>
    <property type="match status" value="1"/>
</dbReference>
<evidence type="ECO:0000256" key="6">
    <source>
        <dbReference type="PROSITE-ProRule" id="PRU00552"/>
    </source>
</evidence>
<dbReference type="Proteomes" id="UP001230156">
    <property type="component" value="Unassembled WGS sequence"/>
</dbReference>
<evidence type="ECO:0000256" key="1">
    <source>
        <dbReference type="ARBA" id="ARBA00022741"/>
    </source>
</evidence>
<evidence type="ECO:0000256" key="4">
    <source>
        <dbReference type="ARBA" id="ARBA00022840"/>
    </source>
</evidence>
<comment type="caution">
    <text evidence="12">The sequence shown here is derived from an EMBL/GenBank/DDBJ whole genome shotgun (WGS) entry which is preliminary data.</text>
</comment>
<organism evidence="12 13">
    <name type="scientific">Dongia sedimenti</name>
    <dbReference type="NCBI Taxonomy" id="3064282"/>
    <lineage>
        <taxon>Bacteria</taxon>
        <taxon>Pseudomonadati</taxon>
        <taxon>Pseudomonadota</taxon>
        <taxon>Alphaproteobacteria</taxon>
        <taxon>Rhodospirillales</taxon>
        <taxon>Dongiaceae</taxon>
        <taxon>Dongia</taxon>
    </lineage>
</organism>
<protein>
    <submittedName>
        <fullName evidence="12">DEAD/DEAH box helicase</fullName>
        <ecNumber evidence="12">3.6.4.-</ecNumber>
    </submittedName>
</protein>
<gene>
    <name evidence="12" type="ORF">Q8A70_06035</name>
</gene>
<dbReference type="InterPro" id="IPR000629">
    <property type="entry name" value="RNA-helicase_DEAD-box_CS"/>
</dbReference>
<keyword evidence="3 7" id="KW-0347">Helicase</keyword>
<dbReference type="PROSITE" id="PS51194">
    <property type="entry name" value="HELICASE_CTER"/>
    <property type="match status" value="1"/>
</dbReference>
<keyword evidence="4 7" id="KW-0067">ATP-binding</keyword>
<dbReference type="InterPro" id="IPR050079">
    <property type="entry name" value="DEAD_box_RNA_helicase"/>
</dbReference>
<evidence type="ECO:0000256" key="8">
    <source>
        <dbReference type="SAM" id="MobiDB-lite"/>
    </source>
</evidence>
<feature type="compositionally biased region" description="Polar residues" evidence="8">
    <location>
        <begin position="452"/>
        <end position="461"/>
    </location>
</feature>
<dbReference type="InterPro" id="IPR044742">
    <property type="entry name" value="DEAD/DEAH_RhlB"/>
</dbReference>
<dbReference type="Pfam" id="PF00271">
    <property type="entry name" value="Helicase_C"/>
    <property type="match status" value="1"/>
</dbReference>
<comment type="similarity">
    <text evidence="5 7">Belongs to the DEAD box helicase family.</text>
</comment>
<dbReference type="EMBL" id="JAUYVI010000002">
    <property type="protein sequence ID" value="MDQ7247214.1"/>
    <property type="molecule type" value="Genomic_DNA"/>
</dbReference>
<feature type="compositionally biased region" description="Low complexity" evidence="8">
    <location>
        <begin position="390"/>
        <end position="401"/>
    </location>
</feature>
<dbReference type="EC" id="3.6.4.-" evidence="12"/>
<feature type="short sequence motif" description="Q motif" evidence="6">
    <location>
        <begin position="1"/>
        <end position="17"/>
    </location>
</feature>
<dbReference type="InterPro" id="IPR014014">
    <property type="entry name" value="RNA_helicase_DEAD_Q_motif"/>
</dbReference>
<dbReference type="PROSITE" id="PS51195">
    <property type="entry name" value="Q_MOTIF"/>
    <property type="match status" value="1"/>
</dbReference>
<evidence type="ECO:0000256" key="2">
    <source>
        <dbReference type="ARBA" id="ARBA00022801"/>
    </source>
</evidence>
<name>A0ABU0YHM2_9PROT</name>
<feature type="domain" description="Helicase ATP-binding" evidence="9">
    <location>
        <begin position="20"/>
        <end position="195"/>
    </location>
</feature>
<feature type="domain" description="DEAD-box RNA helicase Q" evidence="11">
    <location>
        <begin position="1"/>
        <end position="17"/>
    </location>
</feature>
<keyword evidence="2 7" id="KW-0378">Hydrolase</keyword>
<feature type="compositionally biased region" description="Low complexity" evidence="8">
    <location>
        <begin position="417"/>
        <end position="436"/>
    </location>
</feature>
<evidence type="ECO:0000259" key="10">
    <source>
        <dbReference type="PROSITE" id="PS51194"/>
    </source>
</evidence>
<evidence type="ECO:0000256" key="7">
    <source>
        <dbReference type="RuleBase" id="RU000492"/>
    </source>
</evidence>
<feature type="region of interest" description="Disordered" evidence="8">
    <location>
        <begin position="372"/>
        <end position="493"/>
    </location>
</feature>
<evidence type="ECO:0000313" key="13">
    <source>
        <dbReference type="Proteomes" id="UP001230156"/>
    </source>
</evidence>
<dbReference type="InterPro" id="IPR027417">
    <property type="entry name" value="P-loop_NTPase"/>
</dbReference>
<feature type="compositionally biased region" description="Gly residues" evidence="8">
    <location>
        <begin position="477"/>
        <end position="493"/>
    </location>
</feature>
<evidence type="ECO:0000259" key="9">
    <source>
        <dbReference type="PROSITE" id="PS51192"/>
    </source>
</evidence>
<dbReference type="CDD" id="cd00268">
    <property type="entry name" value="DEADc"/>
    <property type="match status" value="1"/>
</dbReference>
<sequence>MQAVQESGYERPTPIQARAIPHLLAGRDLLGLAQTGTGKTAAFVLPILQRLMESKKRAAPKSMRALILTPTRELAVQIRDSLRTYGKHLPIRSTQIFGGVGQSPQVDALRKGIDIVVATPGRLIDLIQQGHVRLESAEVFVLDEADRMLDMGFIRDIRRITPLLPKQRQTLLFSATMPSDVADLAKGLLKDPVRVEVVPQSTTAERIDQKLFYVARGNKRALLAQLLGEPEMRRAIVFTRTKHGANRLAEQLEKDGFVTAAIHGNKSQGARQQALNAFKNGKVKVLVATDIAARGIDVDDISHIVNYELPMEPEAYVHRIGRTARAGASGIALSFCDSEERGLLRDIERIIRVKLPVVEDHAFVGVAEDPAARAAAGEGLPVRHRGGNRGQHQGRPGQGARKANGGGNHRSGRSTQGAGASDSRNGGSGDSRSANSHPGQHRNGESRPQHAGNRQGQNRNHSGGGNHPGGKRQDGNRSGGNRQGGNRAGGNPR</sequence>
<evidence type="ECO:0000256" key="3">
    <source>
        <dbReference type="ARBA" id="ARBA00022806"/>
    </source>
</evidence>
<keyword evidence="13" id="KW-1185">Reference proteome</keyword>
<evidence type="ECO:0000256" key="5">
    <source>
        <dbReference type="ARBA" id="ARBA00038437"/>
    </source>
</evidence>
<evidence type="ECO:0000313" key="12">
    <source>
        <dbReference type="EMBL" id="MDQ7247214.1"/>
    </source>
</evidence>
<feature type="domain" description="Helicase C-terminal" evidence="10">
    <location>
        <begin position="222"/>
        <end position="371"/>
    </location>
</feature>
<dbReference type="InterPro" id="IPR014001">
    <property type="entry name" value="Helicase_ATP-bd"/>
</dbReference>
<dbReference type="PANTHER" id="PTHR47959:SF13">
    <property type="entry name" value="ATP-DEPENDENT RNA HELICASE RHLE"/>
    <property type="match status" value="1"/>
</dbReference>
<proteinExistence type="inferred from homology"/>
<dbReference type="PANTHER" id="PTHR47959">
    <property type="entry name" value="ATP-DEPENDENT RNA HELICASE RHLE-RELATED"/>
    <property type="match status" value="1"/>
</dbReference>
<dbReference type="InterPro" id="IPR011545">
    <property type="entry name" value="DEAD/DEAH_box_helicase_dom"/>
</dbReference>
<keyword evidence="1 7" id="KW-0547">Nucleotide-binding</keyword>
<dbReference type="PROSITE" id="PS51192">
    <property type="entry name" value="HELICASE_ATP_BIND_1"/>
    <property type="match status" value="1"/>
</dbReference>
<dbReference type="Gene3D" id="3.40.50.300">
    <property type="entry name" value="P-loop containing nucleotide triphosphate hydrolases"/>
    <property type="match status" value="2"/>
</dbReference>
<dbReference type="GO" id="GO:0016787">
    <property type="term" value="F:hydrolase activity"/>
    <property type="evidence" value="ECO:0007669"/>
    <property type="project" value="UniProtKB-KW"/>
</dbReference>
<dbReference type="GO" id="GO:0004386">
    <property type="term" value="F:helicase activity"/>
    <property type="evidence" value="ECO:0007669"/>
    <property type="project" value="UniProtKB-KW"/>
</dbReference>
<evidence type="ECO:0000259" key="11">
    <source>
        <dbReference type="PROSITE" id="PS51195"/>
    </source>
</evidence>